<protein>
    <submittedName>
        <fullName evidence="1">Uncharacterized protein</fullName>
    </submittedName>
</protein>
<comment type="caution">
    <text evidence="1">The sequence shown here is derived from an EMBL/GenBank/DDBJ whole genome shotgun (WGS) entry which is preliminary data.</text>
</comment>
<evidence type="ECO:0000313" key="1">
    <source>
        <dbReference type="EMBL" id="MFD1320629.1"/>
    </source>
</evidence>
<evidence type="ECO:0000313" key="2">
    <source>
        <dbReference type="Proteomes" id="UP001597260"/>
    </source>
</evidence>
<dbReference type="RefSeq" id="WP_377567811.1">
    <property type="nucleotide sequence ID" value="NZ_JBHTMP010000006.1"/>
</dbReference>
<name>A0ABW3Y8R0_9ACTN</name>
<sequence>MGITKSFMQYANVPSAVISDGVLPIPLWSVTQMSLSQTYHLPPIGSTAHKAIVATHDDTINLTGVLVGAERYAWKFALETMAEASKRGTALAAYSGGKLGGLILITSMTIRTDMQVQSLSFTASATKRDVLDVTISMAHLPRPSLLGKLLDVASVGVGALADFGGS</sequence>
<dbReference type="EMBL" id="JBHTMP010000006">
    <property type="protein sequence ID" value="MFD1320629.1"/>
    <property type="molecule type" value="Genomic_DNA"/>
</dbReference>
<reference evidence="2" key="1">
    <citation type="journal article" date="2019" name="Int. J. Syst. Evol. Microbiol.">
        <title>The Global Catalogue of Microorganisms (GCM) 10K type strain sequencing project: providing services to taxonomists for standard genome sequencing and annotation.</title>
        <authorList>
            <consortium name="The Broad Institute Genomics Platform"/>
            <consortium name="The Broad Institute Genome Sequencing Center for Infectious Disease"/>
            <person name="Wu L."/>
            <person name="Ma J."/>
        </authorList>
    </citation>
    <scope>NUCLEOTIDE SEQUENCE [LARGE SCALE GENOMIC DNA]</scope>
    <source>
        <strain evidence="2">JCM 31037</strain>
    </source>
</reference>
<keyword evidence="2" id="KW-1185">Reference proteome</keyword>
<proteinExistence type="predicted"/>
<organism evidence="1 2">
    <name type="scientific">Micromonospora sonneratiae</name>
    <dbReference type="NCBI Taxonomy" id="1184706"/>
    <lineage>
        <taxon>Bacteria</taxon>
        <taxon>Bacillati</taxon>
        <taxon>Actinomycetota</taxon>
        <taxon>Actinomycetes</taxon>
        <taxon>Micromonosporales</taxon>
        <taxon>Micromonosporaceae</taxon>
        <taxon>Micromonospora</taxon>
    </lineage>
</organism>
<accession>A0ABW3Y8R0</accession>
<dbReference type="Proteomes" id="UP001597260">
    <property type="component" value="Unassembled WGS sequence"/>
</dbReference>
<gene>
    <name evidence="1" type="ORF">ACFQ4H_05930</name>
</gene>